<evidence type="ECO:0000256" key="1">
    <source>
        <dbReference type="SAM" id="Phobius"/>
    </source>
</evidence>
<dbReference type="Proteomes" id="UP000214646">
    <property type="component" value="Unassembled WGS sequence"/>
</dbReference>
<protein>
    <recommendedName>
        <fullName evidence="4">Glycosyltransferase RgtA/B/C/D-like domain-containing protein</fullName>
    </recommendedName>
</protein>
<keyword evidence="1" id="KW-1133">Transmembrane helix</keyword>
<sequence>MTAAAILIDLGSFHKHHHSDSFLPVLLSIHKWTFYYWEQNRYGMLVALLATPFDHPFTNLLVQNGITLWAGLMCFPLAARWLTPGRAAAVAGPAAAATFVAFAPPKVQWVFMSNVNVFSVSLALGLAGLLALRTRRPVVIRAAVAAACFAVGSWVNSALGLLLFPVVVLTALARWAAGDLPLRAAKPEGWWGRVALHPVVVELVPGAAASLFGVVVALVLQRLAPYKTTWVIVPPPEHWWLLIEYVGVDFWEELRPRAWAGFLCGCAAAGGALVWDRRTRDSATAGTAIAAATTAGATAYGLLLSILFHGLWRYSTPAAALIHAALVAVVVRPLAPLWPAAVDRRAVLVGGAAVAVASVVTFGFPSVSAVERDVRTQCGQGVDELIEARCTHVTGEYWRVWRAVFAVNWVYAERGDPRRVWGVTFRSGPTAEYWKAVPLADTRIGAFPEDQEWAADYLKWFDVPMRPAELFGPLVIYVPAAPAGR</sequence>
<feature type="transmembrane region" description="Helical" evidence="1">
    <location>
        <begin position="287"/>
        <end position="312"/>
    </location>
</feature>
<comment type="caution">
    <text evidence="2">The sequence shown here is derived from an EMBL/GenBank/DDBJ whole genome shotgun (WGS) entry which is preliminary data.</text>
</comment>
<evidence type="ECO:0000313" key="2">
    <source>
        <dbReference type="EMBL" id="OWK41686.1"/>
    </source>
</evidence>
<proteinExistence type="predicted"/>
<organism evidence="2 3">
    <name type="scientific">Fimbriiglobus ruber</name>
    <dbReference type="NCBI Taxonomy" id="1908690"/>
    <lineage>
        <taxon>Bacteria</taxon>
        <taxon>Pseudomonadati</taxon>
        <taxon>Planctomycetota</taxon>
        <taxon>Planctomycetia</taxon>
        <taxon>Gemmatales</taxon>
        <taxon>Gemmataceae</taxon>
        <taxon>Fimbriiglobus</taxon>
    </lineage>
</organism>
<feature type="transmembrane region" description="Helical" evidence="1">
    <location>
        <begin position="258"/>
        <end position="275"/>
    </location>
</feature>
<keyword evidence="3" id="KW-1185">Reference proteome</keyword>
<keyword evidence="1" id="KW-0812">Transmembrane</keyword>
<reference evidence="3" key="1">
    <citation type="submission" date="2017-06" db="EMBL/GenBank/DDBJ databases">
        <title>Genome analysis of Fimbriiglobus ruber SP5, the first member of the order Planctomycetales with confirmed chitinolytic capability.</title>
        <authorList>
            <person name="Ravin N.V."/>
            <person name="Rakitin A.L."/>
            <person name="Ivanova A.A."/>
            <person name="Beletsky A.V."/>
            <person name="Kulichevskaya I.S."/>
            <person name="Mardanov A.V."/>
            <person name="Dedysh S.N."/>
        </authorList>
    </citation>
    <scope>NUCLEOTIDE SEQUENCE [LARGE SCALE GENOMIC DNA]</scope>
    <source>
        <strain evidence="3">SP5</strain>
    </source>
</reference>
<feature type="transmembrane region" description="Helical" evidence="1">
    <location>
        <begin position="85"/>
        <end position="103"/>
    </location>
</feature>
<feature type="transmembrane region" description="Helical" evidence="1">
    <location>
        <begin position="57"/>
        <end position="78"/>
    </location>
</feature>
<evidence type="ECO:0000313" key="3">
    <source>
        <dbReference type="Proteomes" id="UP000214646"/>
    </source>
</evidence>
<feature type="transmembrane region" description="Helical" evidence="1">
    <location>
        <begin position="347"/>
        <end position="367"/>
    </location>
</feature>
<feature type="transmembrane region" description="Helical" evidence="1">
    <location>
        <begin position="161"/>
        <end position="182"/>
    </location>
</feature>
<gene>
    <name evidence="2" type="ORF">FRUB_03764</name>
</gene>
<dbReference type="AlphaFoldDB" id="A0A225DVM2"/>
<accession>A0A225DVM2</accession>
<name>A0A225DVM2_9BACT</name>
<evidence type="ECO:0008006" key="4">
    <source>
        <dbReference type="Google" id="ProtNLM"/>
    </source>
</evidence>
<feature type="transmembrane region" description="Helical" evidence="1">
    <location>
        <begin position="318"/>
        <end position="335"/>
    </location>
</feature>
<feature type="transmembrane region" description="Helical" evidence="1">
    <location>
        <begin position="109"/>
        <end position="131"/>
    </location>
</feature>
<dbReference type="EMBL" id="NIDE01000005">
    <property type="protein sequence ID" value="OWK41686.1"/>
    <property type="molecule type" value="Genomic_DNA"/>
</dbReference>
<feature type="transmembrane region" description="Helical" evidence="1">
    <location>
        <begin position="194"/>
        <end position="220"/>
    </location>
</feature>
<keyword evidence="1" id="KW-0472">Membrane</keyword>